<name>A0A485L6G1_9STRA</name>
<dbReference type="EMBL" id="CAADRA010006019">
    <property type="protein sequence ID" value="VFT93642.1"/>
    <property type="molecule type" value="Genomic_DNA"/>
</dbReference>
<evidence type="ECO:0000256" key="1">
    <source>
        <dbReference type="SAM" id="MobiDB-lite"/>
    </source>
</evidence>
<evidence type="ECO:0000313" key="3">
    <source>
        <dbReference type="EMBL" id="VFT93642.1"/>
    </source>
</evidence>
<protein>
    <submittedName>
        <fullName evidence="3">Aste57867_16879 protein</fullName>
    </submittedName>
</protein>
<reference evidence="3 4" key="1">
    <citation type="submission" date="2019-03" db="EMBL/GenBank/DDBJ databases">
        <authorList>
            <person name="Gaulin E."/>
            <person name="Dumas B."/>
        </authorList>
    </citation>
    <scope>NUCLEOTIDE SEQUENCE [LARGE SCALE GENOMIC DNA]</scope>
    <source>
        <strain evidence="3">CBS 568.67</strain>
    </source>
</reference>
<keyword evidence="4" id="KW-1185">Reference proteome</keyword>
<feature type="compositionally biased region" description="Basic and acidic residues" evidence="1">
    <location>
        <begin position="64"/>
        <end position="82"/>
    </location>
</feature>
<gene>
    <name evidence="3" type="primary">Aste57867_16879</name>
    <name evidence="2" type="ORF">As57867_016821</name>
    <name evidence="3" type="ORF">ASTE57867_16879</name>
</gene>
<evidence type="ECO:0000313" key="2">
    <source>
        <dbReference type="EMBL" id="KAF0691973.1"/>
    </source>
</evidence>
<sequence length="137" mass="15620">MTESSPLLTANAATTSSASPLSDTTITTKRKKAVYCKDYVLQYEMNRQRVLAEQEEFFHQFREKQIKSRKEHQKEKRNAYQRERRRLKKLKEQPQQACGNTSNSSSSSSTSSEAVVASVDVLTTKLPIELSISFLLN</sequence>
<dbReference type="Proteomes" id="UP000332933">
    <property type="component" value="Unassembled WGS sequence"/>
</dbReference>
<feature type="region of interest" description="Disordered" evidence="1">
    <location>
        <begin position="1"/>
        <end position="24"/>
    </location>
</feature>
<dbReference type="EMBL" id="VJMH01005998">
    <property type="protein sequence ID" value="KAF0691973.1"/>
    <property type="molecule type" value="Genomic_DNA"/>
</dbReference>
<dbReference type="OrthoDB" id="70955at2759"/>
<organism evidence="3 4">
    <name type="scientific">Aphanomyces stellatus</name>
    <dbReference type="NCBI Taxonomy" id="120398"/>
    <lineage>
        <taxon>Eukaryota</taxon>
        <taxon>Sar</taxon>
        <taxon>Stramenopiles</taxon>
        <taxon>Oomycota</taxon>
        <taxon>Saprolegniomycetes</taxon>
        <taxon>Saprolegniales</taxon>
        <taxon>Verrucalvaceae</taxon>
        <taxon>Aphanomyces</taxon>
    </lineage>
</organism>
<feature type="compositionally biased region" description="Low complexity" evidence="1">
    <location>
        <begin position="93"/>
        <end position="111"/>
    </location>
</feature>
<evidence type="ECO:0000313" key="4">
    <source>
        <dbReference type="Proteomes" id="UP000332933"/>
    </source>
</evidence>
<reference evidence="2" key="2">
    <citation type="submission" date="2019-06" db="EMBL/GenBank/DDBJ databases">
        <title>Genomics analysis of Aphanomyces spp. identifies a new class of oomycete effector associated with host adaptation.</title>
        <authorList>
            <person name="Gaulin E."/>
        </authorList>
    </citation>
    <scope>NUCLEOTIDE SEQUENCE</scope>
    <source>
        <strain evidence="2">CBS 578.67</strain>
    </source>
</reference>
<accession>A0A485L6G1</accession>
<feature type="region of interest" description="Disordered" evidence="1">
    <location>
        <begin position="64"/>
        <end position="111"/>
    </location>
</feature>
<proteinExistence type="predicted"/>
<dbReference type="AlphaFoldDB" id="A0A485L6G1"/>